<feature type="domain" description="PIK helical" evidence="11">
    <location>
        <begin position="151"/>
        <end position="412"/>
    </location>
</feature>
<dbReference type="CDD" id="cd00896">
    <property type="entry name" value="PI3Kc_III"/>
    <property type="match status" value="1"/>
</dbReference>
<evidence type="ECO:0000256" key="4">
    <source>
        <dbReference type="ARBA" id="ARBA00022679"/>
    </source>
</evidence>
<dbReference type="InterPro" id="IPR001263">
    <property type="entry name" value="PI3K_accessory_dom"/>
</dbReference>
<comment type="caution">
    <text evidence="12">The sequence shown here is derived from an EMBL/GenBank/DDBJ whole genome shotgun (WGS) entry which is preliminary data.</text>
</comment>
<evidence type="ECO:0000256" key="2">
    <source>
        <dbReference type="ARBA" id="ARBA00004395"/>
    </source>
</evidence>
<dbReference type="Gene3D" id="1.10.1070.11">
    <property type="entry name" value="Phosphatidylinositol 3-/4-kinase, catalytic domain"/>
    <property type="match status" value="1"/>
</dbReference>
<evidence type="ECO:0000256" key="1">
    <source>
        <dbReference type="ARBA" id="ARBA00004198"/>
    </source>
</evidence>
<dbReference type="SMART" id="SM00145">
    <property type="entry name" value="PI3Ka"/>
    <property type="match status" value="1"/>
</dbReference>
<dbReference type="InterPro" id="IPR000403">
    <property type="entry name" value="PI3/4_kinase_cat_dom"/>
</dbReference>
<dbReference type="SUPFAM" id="SSF56112">
    <property type="entry name" value="Protein kinase-like (PK-like)"/>
    <property type="match status" value="1"/>
</dbReference>
<dbReference type="FunFam" id="3.30.1010.10:FF:000002">
    <property type="entry name" value="Phosphatidylinositol 3-kinase catalytic subunit type 3"/>
    <property type="match status" value="1"/>
</dbReference>
<dbReference type="GO" id="GO:0006897">
    <property type="term" value="P:endocytosis"/>
    <property type="evidence" value="ECO:0007669"/>
    <property type="project" value="TreeGrafter"/>
</dbReference>
<dbReference type="GO" id="GO:0048015">
    <property type="term" value="P:phosphatidylinositol-mediated signaling"/>
    <property type="evidence" value="ECO:0007669"/>
    <property type="project" value="TreeGrafter"/>
</dbReference>
<keyword evidence="13" id="KW-1185">Reference proteome</keyword>
<dbReference type="Gene3D" id="1.25.40.70">
    <property type="entry name" value="Phosphatidylinositol 3-kinase, accessory domain (PIK)"/>
    <property type="match status" value="2"/>
</dbReference>
<dbReference type="GO" id="GO:0000139">
    <property type="term" value="C:Golgi membrane"/>
    <property type="evidence" value="ECO:0007669"/>
    <property type="project" value="UniProtKB-SubCell"/>
</dbReference>
<feature type="region of interest" description="Disordered" evidence="9">
    <location>
        <begin position="154"/>
        <end position="175"/>
    </location>
</feature>
<dbReference type="GO" id="GO:0005777">
    <property type="term" value="C:peroxisome"/>
    <property type="evidence" value="ECO:0007669"/>
    <property type="project" value="TreeGrafter"/>
</dbReference>
<keyword evidence="7 8" id="KW-0067">ATP-binding</keyword>
<gene>
    <name evidence="12" type="ORF">Cboi02_000193600</name>
</gene>
<comment type="catalytic activity">
    <reaction evidence="8">
        <text>a 1,2-diacyl-sn-glycero-3-phospho-(1D-myo-inositol) + ATP = a 1,2-diacyl-sn-glycero-3-phospho-(1D-myo-inositol-3-phosphate) + ADP + H(+)</text>
        <dbReference type="Rhea" id="RHEA:12709"/>
        <dbReference type="ChEBI" id="CHEBI:15378"/>
        <dbReference type="ChEBI" id="CHEBI:30616"/>
        <dbReference type="ChEBI" id="CHEBI:57880"/>
        <dbReference type="ChEBI" id="CHEBI:58088"/>
        <dbReference type="ChEBI" id="CHEBI:456216"/>
        <dbReference type="EC" id="2.7.1.137"/>
    </reaction>
</comment>
<dbReference type="PIRSF" id="PIRSF000587">
    <property type="entry name" value="PI3K_Vps34"/>
    <property type="match status" value="1"/>
</dbReference>
<reference evidence="12" key="1">
    <citation type="submission" date="2023-04" db="EMBL/GenBank/DDBJ databases">
        <title>Candida boidinii NBRC 10035.</title>
        <authorList>
            <person name="Ichikawa N."/>
            <person name="Sato H."/>
            <person name="Tonouchi N."/>
        </authorList>
    </citation>
    <scope>NUCLEOTIDE SEQUENCE</scope>
    <source>
        <strain evidence="12">NBRC 10035</strain>
    </source>
</reference>
<accession>A0A9W6T0Y2</accession>
<dbReference type="InterPro" id="IPR016024">
    <property type="entry name" value="ARM-type_fold"/>
</dbReference>
<dbReference type="PROSITE" id="PS50290">
    <property type="entry name" value="PI3_4_KINASE_3"/>
    <property type="match status" value="1"/>
</dbReference>
<comment type="subcellular location">
    <subcellularLocation>
        <location evidence="2">Golgi apparatus membrane</location>
        <topology evidence="2">Peripheral membrane protein</topology>
    </subcellularLocation>
    <subcellularLocation>
        <location evidence="1">Golgi apparatus</location>
        <location evidence="1">trans-Golgi network membrane</location>
    </subcellularLocation>
</comment>
<evidence type="ECO:0000256" key="7">
    <source>
        <dbReference type="ARBA" id="ARBA00022840"/>
    </source>
</evidence>
<feature type="domain" description="PI3K/PI4K catalytic" evidence="10">
    <location>
        <begin position="562"/>
        <end position="851"/>
    </location>
</feature>
<comment type="similarity">
    <text evidence="3">Belongs to the PI3/PI4-kinase family. Type III PI4K subfamily.</text>
</comment>
<dbReference type="InterPro" id="IPR057756">
    <property type="entry name" value="PI3-kinase_type3/VPS34_cat"/>
</dbReference>
<dbReference type="InterPro" id="IPR042236">
    <property type="entry name" value="PI3K_accessory_sf"/>
</dbReference>
<dbReference type="Pfam" id="PF00613">
    <property type="entry name" value="PI3Ka"/>
    <property type="match status" value="1"/>
</dbReference>
<dbReference type="InterPro" id="IPR036940">
    <property type="entry name" value="PI3/4_kinase_cat_sf"/>
</dbReference>
<evidence type="ECO:0000256" key="3">
    <source>
        <dbReference type="ARBA" id="ARBA00006209"/>
    </source>
</evidence>
<dbReference type="GO" id="GO:0034271">
    <property type="term" value="C:phosphatidylinositol 3-kinase complex, class III, type I"/>
    <property type="evidence" value="ECO:0007669"/>
    <property type="project" value="TreeGrafter"/>
</dbReference>
<dbReference type="SUPFAM" id="SSF48371">
    <property type="entry name" value="ARM repeat"/>
    <property type="match status" value="1"/>
</dbReference>
<keyword evidence="5 8" id="KW-0547">Nucleotide-binding</keyword>
<dbReference type="Pfam" id="PF00454">
    <property type="entry name" value="PI3_PI4_kinase"/>
    <property type="match status" value="1"/>
</dbReference>
<dbReference type="AlphaFoldDB" id="A0A9W6T0Y2"/>
<dbReference type="InterPro" id="IPR015433">
    <property type="entry name" value="PI3/4_kinase"/>
</dbReference>
<dbReference type="EC" id="2.7.1.137" evidence="8"/>
<keyword evidence="4 8" id="KW-0808">Transferase</keyword>
<feature type="region of interest" description="Disordered" evidence="9">
    <location>
        <begin position="402"/>
        <end position="422"/>
    </location>
</feature>
<protein>
    <recommendedName>
        <fullName evidence="8">Phosphatidylinositol 3-kinase VPS34</fullName>
        <ecNumber evidence="8">2.7.1.137</ecNumber>
    </recommendedName>
</protein>
<evidence type="ECO:0000259" key="10">
    <source>
        <dbReference type="PROSITE" id="PS50290"/>
    </source>
</evidence>
<dbReference type="GO" id="GO:0000045">
    <property type="term" value="P:autophagosome assembly"/>
    <property type="evidence" value="ECO:0007669"/>
    <property type="project" value="TreeGrafter"/>
</dbReference>
<evidence type="ECO:0000256" key="6">
    <source>
        <dbReference type="ARBA" id="ARBA00022777"/>
    </source>
</evidence>
<evidence type="ECO:0000256" key="8">
    <source>
        <dbReference type="PIRNR" id="PIRNR000587"/>
    </source>
</evidence>
<dbReference type="GO" id="GO:0005524">
    <property type="term" value="F:ATP binding"/>
    <property type="evidence" value="ECO:0007669"/>
    <property type="project" value="UniProtKB-UniRule"/>
</dbReference>
<sequence>MANKIIYDNRQHKNYFPTILDVDQYRNENSEDPIEVKFRKIERNHQTSPMDKDSKPSLKVKNELTKSLRKQFFETLSRKEKNMIWRYRFYLLNTFILNKNTMHLSNFIINFIKCIDWDDDYEVKEFLTIISDLDRQKRNRLDERNAMSTISSEINNSTNNLTTGNDNTNTNNSTNNISKQLQLTSLNGASKIQTTNIPNSNNNNIGNKNGTSISSNNSGILNNMNSSTGGIPQSSIFIQELEIVDCLELLSANYKSHIVRNMAVERLKMASDEELEMYMVQLVRCIKNELNYINPNSINDESIDIDEIYDLDSSLGSNINSSSSDFQIISEGTTENPVLNLLNNHKLISKSDQRRLVEKISKINSPLAGLLIERSISNFRLTSFFYWTVQVEADDEKEELKNVDKRDNQYNAQPDETGYYSSRRNSKSFAARRIYQRTLLYFVGQLASSVNGIDKIITLKRQVEFVAAIHDITAKIKINYKKESTPKKIEILRNLLHEKKKYKFLSASRVSSSSVSLSPNKALSNIGNYRKSIFEESNSDSMLNFPPIPLPIDPQIEVTGLVPEECSVFKSSMSPLKLTMKVKDNSLYRVMYKIGDDLRQDQFVVQIITLMDKILKNENLDLKLKPYKIVALGSVEGFIEFVPNSSLSSILAKYNNSILTFLQLHNPDPAAPHRVKPEAMDNYVRSCAGYCAITYILGVGDRHLENLLMTTDGYFFHADFGYILGEDPKPFPPLMKLPIQIIEGMGGLNDENYNKFCNYCFIAYITLRRNASLILNLFQLMINSSIPALRTSSGGSGPGGANNVIDSEISNENEKLEIIWKIQEKFMLELNDEEAILHFQNLINDSVNAFLPVVIDRLHSLAQYWRA</sequence>
<evidence type="ECO:0000313" key="12">
    <source>
        <dbReference type="EMBL" id="GME68897.1"/>
    </source>
</evidence>
<dbReference type="GO" id="GO:0034272">
    <property type="term" value="C:phosphatidylinositol 3-kinase complex, class III, type II"/>
    <property type="evidence" value="ECO:0007669"/>
    <property type="project" value="TreeGrafter"/>
</dbReference>
<feature type="compositionally biased region" description="Polar residues" evidence="9">
    <location>
        <begin position="409"/>
        <end position="422"/>
    </location>
</feature>
<keyword evidence="6 8" id="KW-0418">Kinase</keyword>
<evidence type="ECO:0000256" key="9">
    <source>
        <dbReference type="SAM" id="MobiDB-lite"/>
    </source>
</evidence>
<dbReference type="EMBL" id="BSXN01000521">
    <property type="protein sequence ID" value="GME68897.1"/>
    <property type="molecule type" value="Genomic_DNA"/>
</dbReference>
<dbReference type="Gene3D" id="3.30.1010.10">
    <property type="entry name" value="Phosphatidylinositol 3-kinase Catalytic Subunit, Chain A, domain 4"/>
    <property type="match status" value="1"/>
</dbReference>
<proteinExistence type="inferred from homology"/>
<organism evidence="12 13">
    <name type="scientific">Candida boidinii</name>
    <name type="common">Yeast</name>
    <dbReference type="NCBI Taxonomy" id="5477"/>
    <lineage>
        <taxon>Eukaryota</taxon>
        <taxon>Fungi</taxon>
        <taxon>Dikarya</taxon>
        <taxon>Ascomycota</taxon>
        <taxon>Saccharomycotina</taxon>
        <taxon>Pichiomycetes</taxon>
        <taxon>Pichiales</taxon>
        <taxon>Pichiaceae</taxon>
        <taxon>Ogataea</taxon>
        <taxon>Ogataea/Candida clade</taxon>
    </lineage>
</organism>
<dbReference type="SMART" id="SM00146">
    <property type="entry name" value="PI3Kc"/>
    <property type="match status" value="1"/>
</dbReference>
<name>A0A9W6T0Y2_CANBO</name>
<dbReference type="InterPro" id="IPR008290">
    <property type="entry name" value="PI3K_Vps34"/>
</dbReference>
<dbReference type="GO" id="GO:0000407">
    <property type="term" value="C:phagophore assembly site"/>
    <property type="evidence" value="ECO:0007669"/>
    <property type="project" value="TreeGrafter"/>
</dbReference>
<dbReference type="PANTHER" id="PTHR10048:SF7">
    <property type="entry name" value="PHOSPHATIDYLINOSITOL 3-KINASE CATALYTIC SUBUNIT TYPE 3"/>
    <property type="match status" value="1"/>
</dbReference>
<dbReference type="PANTHER" id="PTHR10048">
    <property type="entry name" value="PHOSPHATIDYLINOSITOL KINASE"/>
    <property type="match status" value="1"/>
</dbReference>
<dbReference type="GO" id="GO:0005768">
    <property type="term" value="C:endosome"/>
    <property type="evidence" value="ECO:0007669"/>
    <property type="project" value="TreeGrafter"/>
</dbReference>
<dbReference type="InterPro" id="IPR011009">
    <property type="entry name" value="Kinase-like_dom_sf"/>
</dbReference>
<evidence type="ECO:0000256" key="5">
    <source>
        <dbReference type="ARBA" id="ARBA00022741"/>
    </source>
</evidence>
<evidence type="ECO:0000259" key="11">
    <source>
        <dbReference type="PROSITE" id="PS51545"/>
    </source>
</evidence>
<dbReference type="Proteomes" id="UP001165120">
    <property type="component" value="Unassembled WGS sequence"/>
</dbReference>
<dbReference type="PROSITE" id="PS51545">
    <property type="entry name" value="PIK_HELICAL"/>
    <property type="match status" value="1"/>
</dbReference>
<evidence type="ECO:0000313" key="13">
    <source>
        <dbReference type="Proteomes" id="UP001165120"/>
    </source>
</evidence>
<dbReference type="GO" id="GO:0016303">
    <property type="term" value="F:1-phosphatidylinositol-3-kinase activity"/>
    <property type="evidence" value="ECO:0007669"/>
    <property type="project" value="UniProtKB-UniRule"/>
</dbReference>